<evidence type="ECO:0000313" key="4">
    <source>
        <dbReference type="Proteomes" id="UP000813462"/>
    </source>
</evidence>
<keyword evidence="2" id="KW-0472">Membrane</keyword>
<name>A0A978UEP1_ZIZJJ</name>
<dbReference type="AlphaFoldDB" id="A0A978UEP1"/>
<proteinExistence type="predicted"/>
<reference evidence="3" key="1">
    <citation type="journal article" date="2021" name="Front. Plant Sci.">
        <title>Chromosome-Scale Genome Assembly for Chinese Sour Jujube and Insights Into Its Genome Evolution and Domestication Signature.</title>
        <authorList>
            <person name="Shen L.-Y."/>
            <person name="Luo H."/>
            <person name="Wang X.-L."/>
            <person name="Wang X.-M."/>
            <person name="Qiu X.-J."/>
            <person name="Liu H."/>
            <person name="Zhou S.-S."/>
            <person name="Jia K.-H."/>
            <person name="Nie S."/>
            <person name="Bao Y.-T."/>
            <person name="Zhang R.-G."/>
            <person name="Yun Q.-Z."/>
            <person name="Chai Y.-H."/>
            <person name="Lu J.-Y."/>
            <person name="Li Y."/>
            <person name="Zhao S.-W."/>
            <person name="Mao J.-F."/>
            <person name="Jia S.-G."/>
            <person name="Mao Y.-M."/>
        </authorList>
    </citation>
    <scope>NUCLEOTIDE SEQUENCE</scope>
    <source>
        <strain evidence="3">AT0</strain>
        <tissue evidence="3">Leaf</tissue>
    </source>
</reference>
<organism evidence="3 4">
    <name type="scientific">Ziziphus jujuba var. spinosa</name>
    <dbReference type="NCBI Taxonomy" id="714518"/>
    <lineage>
        <taxon>Eukaryota</taxon>
        <taxon>Viridiplantae</taxon>
        <taxon>Streptophyta</taxon>
        <taxon>Embryophyta</taxon>
        <taxon>Tracheophyta</taxon>
        <taxon>Spermatophyta</taxon>
        <taxon>Magnoliopsida</taxon>
        <taxon>eudicotyledons</taxon>
        <taxon>Gunneridae</taxon>
        <taxon>Pentapetalae</taxon>
        <taxon>rosids</taxon>
        <taxon>fabids</taxon>
        <taxon>Rosales</taxon>
        <taxon>Rhamnaceae</taxon>
        <taxon>Paliureae</taxon>
        <taxon>Ziziphus</taxon>
    </lineage>
</organism>
<evidence type="ECO:0008006" key="5">
    <source>
        <dbReference type="Google" id="ProtNLM"/>
    </source>
</evidence>
<comment type="caution">
    <text evidence="3">The sequence shown here is derived from an EMBL/GenBank/DDBJ whole genome shotgun (WGS) entry which is preliminary data.</text>
</comment>
<dbReference type="Proteomes" id="UP000813462">
    <property type="component" value="Unassembled WGS sequence"/>
</dbReference>
<feature type="transmembrane region" description="Helical" evidence="2">
    <location>
        <begin position="133"/>
        <end position="152"/>
    </location>
</feature>
<keyword evidence="2" id="KW-1133">Transmembrane helix</keyword>
<evidence type="ECO:0000256" key="2">
    <source>
        <dbReference type="SAM" id="Phobius"/>
    </source>
</evidence>
<dbReference type="InterPro" id="IPR006461">
    <property type="entry name" value="PLAC_motif_containing"/>
</dbReference>
<feature type="compositionally biased region" description="Polar residues" evidence="1">
    <location>
        <begin position="1"/>
        <end position="15"/>
    </location>
</feature>
<accession>A0A978UEP1</accession>
<gene>
    <name evidence="3" type="ORF">FEM48_Zijuj12G0174900</name>
</gene>
<evidence type="ECO:0000313" key="3">
    <source>
        <dbReference type="EMBL" id="KAH7513234.1"/>
    </source>
</evidence>
<sequence length="277" mass="30694">MASLTDNNNNNQEESSPLLEKQVERAESNVAKPVKAFPDTQAPVKSPAPEHNGAGIYGWTADGLPLGHGSVVGEPIQRTQWNSALCACLGRNDHFCSSDLEVCLLGSLAPCLLYGSNVERLESSPGTFANHCLPYTGLYLVGNFFFGGNFLAPWFSYSNRSAMRRKFNLEASYFFHSFHTHCFYFYLFIYFMIFGEEQGSCEALNRSCGCCGSCVEDEVQLEQCESVCDLATHIFCHKCALCQEGRELRRRMPHPGFNAQPVLVMIPPGEQVMGRGA</sequence>
<dbReference type="Pfam" id="PF04749">
    <property type="entry name" value="PLAC8"/>
    <property type="match status" value="1"/>
</dbReference>
<keyword evidence="2" id="KW-0812">Transmembrane</keyword>
<evidence type="ECO:0000256" key="1">
    <source>
        <dbReference type="SAM" id="MobiDB-lite"/>
    </source>
</evidence>
<dbReference type="PANTHER" id="PTHR15907">
    <property type="entry name" value="DUF614 FAMILY PROTEIN-RELATED"/>
    <property type="match status" value="1"/>
</dbReference>
<feature type="transmembrane region" description="Helical" evidence="2">
    <location>
        <begin position="173"/>
        <end position="193"/>
    </location>
</feature>
<dbReference type="EMBL" id="JAEACU010000012">
    <property type="protein sequence ID" value="KAH7513234.1"/>
    <property type="molecule type" value="Genomic_DNA"/>
</dbReference>
<feature type="region of interest" description="Disordered" evidence="1">
    <location>
        <begin position="1"/>
        <end position="48"/>
    </location>
</feature>
<protein>
    <recommendedName>
        <fullName evidence="5">Cell number regulator 8-like</fullName>
    </recommendedName>
</protein>